<protein>
    <submittedName>
        <fullName evidence="1">Uncharacterized protein</fullName>
    </submittedName>
</protein>
<name>A0A9W8CP77_9FUNG</name>
<reference evidence="1" key="1">
    <citation type="submission" date="2022-07" db="EMBL/GenBank/DDBJ databases">
        <title>Phylogenomic reconstructions and comparative analyses of Kickxellomycotina fungi.</title>
        <authorList>
            <person name="Reynolds N.K."/>
            <person name="Stajich J.E."/>
            <person name="Barry K."/>
            <person name="Grigoriev I.V."/>
            <person name="Crous P."/>
            <person name="Smith M.E."/>
        </authorList>
    </citation>
    <scope>NUCLEOTIDE SEQUENCE</scope>
    <source>
        <strain evidence="1">NBRC 32514</strain>
    </source>
</reference>
<sequence>RQRQRQVKDSQTCLRPAVAGDAVQRARAHLGRQAGGLWARPLARHGVPARRRGQLQRVLISAAWFHIRQAPAV</sequence>
<feature type="non-terminal residue" evidence="1">
    <location>
        <position position="73"/>
    </location>
</feature>
<accession>A0A9W8CP77</accession>
<evidence type="ECO:0000313" key="2">
    <source>
        <dbReference type="Proteomes" id="UP001149813"/>
    </source>
</evidence>
<feature type="non-terminal residue" evidence="1">
    <location>
        <position position="1"/>
    </location>
</feature>
<keyword evidence="2" id="KW-1185">Reference proteome</keyword>
<dbReference type="EMBL" id="JANBOJ010000808">
    <property type="protein sequence ID" value="KAJ1718557.1"/>
    <property type="molecule type" value="Genomic_DNA"/>
</dbReference>
<dbReference type="AlphaFoldDB" id="A0A9W8CP77"/>
<proteinExistence type="predicted"/>
<evidence type="ECO:0000313" key="1">
    <source>
        <dbReference type="EMBL" id="KAJ1718557.1"/>
    </source>
</evidence>
<gene>
    <name evidence="1" type="ORF">LPJ53_006454</name>
</gene>
<organism evidence="1 2">
    <name type="scientific">Coemansia erecta</name>
    <dbReference type="NCBI Taxonomy" id="147472"/>
    <lineage>
        <taxon>Eukaryota</taxon>
        <taxon>Fungi</taxon>
        <taxon>Fungi incertae sedis</taxon>
        <taxon>Zoopagomycota</taxon>
        <taxon>Kickxellomycotina</taxon>
        <taxon>Kickxellomycetes</taxon>
        <taxon>Kickxellales</taxon>
        <taxon>Kickxellaceae</taxon>
        <taxon>Coemansia</taxon>
    </lineage>
</organism>
<dbReference type="Proteomes" id="UP001149813">
    <property type="component" value="Unassembled WGS sequence"/>
</dbReference>
<comment type="caution">
    <text evidence="1">The sequence shown here is derived from an EMBL/GenBank/DDBJ whole genome shotgun (WGS) entry which is preliminary data.</text>
</comment>